<proteinExistence type="predicted"/>
<dbReference type="RefSeq" id="WP_268211606.1">
    <property type="nucleotide sequence ID" value="NZ_CP107241.1"/>
</dbReference>
<dbReference type="Proteomes" id="UP001164737">
    <property type="component" value="Chromosome"/>
</dbReference>
<protein>
    <submittedName>
        <fullName evidence="1">Uncharacterized protein</fullName>
    </submittedName>
</protein>
<name>A0AA47EP71_9XANT</name>
<gene>
    <name evidence="1" type="ORF">OEG85_12840</name>
</gene>
<organism evidence="1 2">
    <name type="scientific">Xanthomonas hortorum</name>
    <dbReference type="NCBI Taxonomy" id="56454"/>
    <lineage>
        <taxon>Bacteria</taxon>
        <taxon>Pseudomonadati</taxon>
        <taxon>Pseudomonadota</taxon>
        <taxon>Gammaproteobacteria</taxon>
        <taxon>Lysobacterales</taxon>
        <taxon>Lysobacteraceae</taxon>
        <taxon>Xanthomonas</taxon>
    </lineage>
</organism>
<dbReference type="EMBL" id="CP107241">
    <property type="protein sequence ID" value="WAH62420.1"/>
    <property type="molecule type" value="Genomic_DNA"/>
</dbReference>
<sequence length="169" mass="19076">MHAPSKTRVDQWLSRFKTGRTASDLGSSSVTEINTNLDKEHAAINRRSGTAETVRNITNHKLIRYTNKICRLVCSGSLEVVTRLIRNGARSMHHPLHRENANLSTIYAEYDWMSLAVKGRQMRAHGLASEPDNRHGMLFKDAAMQKFLYAAGNPETCIAIVWRIIAIVF</sequence>
<evidence type="ECO:0000313" key="2">
    <source>
        <dbReference type="Proteomes" id="UP001164737"/>
    </source>
</evidence>
<evidence type="ECO:0000313" key="1">
    <source>
        <dbReference type="EMBL" id="WAH62420.1"/>
    </source>
</evidence>
<reference evidence="1" key="1">
    <citation type="submission" date="2022-10" db="EMBL/GenBank/DDBJ databases">
        <title>Complete genome sequence resource for Xanthomonas hortorum isolated from Greek Oregano.</title>
        <authorList>
            <person name="Gonzalez-Tobon J."/>
            <person name="Helmann T.C."/>
            <person name="Daughtrey M."/>
            <person name="Stodghill P.V."/>
            <person name="Filiatrault M.J."/>
        </authorList>
    </citation>
    <scope>NUCLEOTIDE SEQUENCE</scope>
    <source>
        <strain evidence="1">Oregano 108</strain>
    </source>
</reference>
<accession>A0AA47EP71</accession>
<dbReference type="AlphaFoldDB" id="A0AA47EP71"/>